<dbReference type="InterPro" id="IPR013106">
    <property type="entry name" value="Ig_V-set"/>
</dbReference>
<evidence type="ECO:0000313" key="4">
    <source>
        <dbReference type="Proteomes" id="UP000018936"/>
    </source>
</evidence>
<dbReference type="Gene3D" id="2.60.40.10">
    <property type="entry name" value="Immunoglobulins"/>
    <property type="match status" value="6"/>
</dbReference>
<evidence type="ECO:0000259" key="2">
    <source>
        <dbReference type="PROSITE" id="PS50835"/>
    </source>
</evidence>
<protein>
    <recommendedName>
        <fullName evidence="2">Ig-like domain-containing protein</fullName>
    </recommendedName>
</protein>
<dbReference type="InterPro" id="IPR013783">
    <property type="entry name" value="Ig-like_fold"/>
</dbReference>
<dbReference type="Proteomes" id="UP000018936">
    <property type="component" value="Unassembled WGS sequence"/>
</dbReference>
<dbReference type="AlphaFoldDB" id="V8N590"/>
<dbReference type="InterPro" id="IPR003598">
    <property type="entry name" value="Ig_sub2"/>
</dbReference>
<dbReference type="SMART" id="SM00406">
    <property type="entry name" value="IGv"/>
    <property type="match status" value="4"/>
</dbReference>
<dbReference type="SMART" id="SM00408">
    <property type="entry name" value="IGc2"/>
    <property type="match status" value="2"/>
</dbReference>
<dbReference type="SUPFAM" id="SSF48726">
    <property type="entry name" value="Immunoglobulin"/>
    <property type="match status" value="6"/>
</dbReference>
<sequence>MTQPPSLSVSPGGTVRITCTRAGGSITGYYVHWYQQKPGTKPILVIYQYSSRPSGIPERFSGSIDSSSNSATLSISSVQPEDEADYYCSSNDGNAQCTVIALYGEVRQKPEDKEEGGRDPSENMRSPSLQQLQTLKDPEFVAAGRTVTISCRYDGGNLGDGNHPWWAQQIPGNKPRMLIYSTSSRPSGIPERFSGSRSGNVMSLTITGALVEDEATYYCCVWTGSSLQQLQTLKDAEFVAVGGTVTISCQYNGGNLGDGHYPLWTQETAGNQHRGVISYTSNRPSGVPERFSGSRSGNMMSLTITGALVEDEATYYCCVWSGNQSHSIDGQSTWTQPSTSSASPGGTIKLSCTTTQSSYCIAWYQQKPGEAPRYIQCSGYGRGEGIPDRFTATMSGTTGTLTITNVQAGDEAVYYCASWNGAGTVLHGIDGQSACNTCSKREEGIPDRFTATQSGAIGTLTITNAEAGDEANYYCASWDDVFHSGPSLQQLQNLKDPEFVASGGTVTISCQYDGGNLGDGNYPWWSQQIPGHPPRALIYTTSTRPLGVPEHFSGS</sequence>
<dbReference type="InterPro" id="IPR036179">
    <property type="entry name" value="Ig-like_dom_sf"/>
</dbReference>
<dbReference type="EMBL" id="AZIM01010286">
    <property type="protein sequence ID" value="ETE57036.1"/>
    <property type="molecule type" value="Genomic_DNA"/>
</dbReference>
<reference evidence="3 4" key="1">
    <citation type="journal article" date="2013" name="Proc. Natl. Acad. Sci. U.S.A.">
        <title>The king cobra genome reveals dynamic gene evolution and adaptation in the snake venom system.</title>
        <authorList>
            <person name="Vonk F.J."/>
            <person name="Casewell N.R."/>
            <person name="Henkel C.V."/>
            <person name="Heimberg A.M."/>
            <person name="Jansen H.J."/>
            <person name="McCleary R.J."/>
            <person name="Kerkkamp H.M."/>
            <person name="Vos R.A."/>
            <person name="Guerreiro I."/>
            <person name="Calvete J.J."/>
            <person name="Wuster W."/>
            <person name="Woods A.E."/>
            <person name="Logan J.M."/>
            <person name="Harrison R.A."/>
            <person name="Castoe T.A."/>
            <person name="de Koning A.P."/>
            <person name="Pollock D.D."/>
            <person name="Yandell M."/>
            <person name="Calderon D."/>
            <person name="Renjifo C."/>
            <person name="Currier R.B."/>
            <person name="Salgado D."/>
            <person name="Pla D."/>
            <person name="Sanz L."/>
            <person name="Hyder A.S."/>
            <person name="Ribeiro J.M."/>
            <person name="Arntzen J.W."/>
            <person name="van den Thillart G.E."/>
            <person name="Boetzer M."/>
            <person name="Pirovano W."/>
            <person name="Dirks R.P."/>
            <person name="Spaink H.P."/>
            <person name="Duboule D."/>
            <person name="McGlinn E."/>
            <person name="Kini R.M."/>
            <person name="Richardson M.K."/>
        </authorList>
    </citation>
    <scope>NUCLEOTIDE SEQUENCE</scope>
    <source>
        <tissue evidence="3">Blood</tissue>
    </source>
</reference>
<feature type="domain" description="Ig-like" evidence="2">
    <location>
        <begin position="127"/>
        <end position="221"/>
    </location>
</feature>
<organism evidence="3 4">
    <name type="scientific">Ophiophagus hannah</name>
    <name type="common">King cobra</name>
    <name type="synonym">Naja hannah</name>
    <dbReference type="NCBI Taxonomy" id="8665"/>
    <lineage>
        <taxon>Eukaryota</taxon>
        <taxon>Metazoa</taxon>
        <taxon>Chordata</taxon>
        <taxon>Craniata</taxon>
        <taxon>Vertebrata</taxon>
        <taxon>Euteleostomi</taxon>
        <taxon>Lepidosauria</taxon>
        <taxon>Squamata</taxon>
        <taxon>Bifurcata</taxon>
        <taxon>Unidentata</taxon>
        <taxon>Episquamata</taxon>
        <taxon>Toxicofera</taxon>
        <taxon>Serpentes</taxon>
        <taxon>Colubroidea</taxon>
        <taxon>Elapidae</taxon>
        <taxon>Elapinae</taxon>
        <taxon>Ophiophagus</taxon>
    </lineage>
</organism>
<dbReference type="PANTHER" id="PTHR23267">
    <property type="entry name" value="IMMUNOGLOBULIN LIGHT CHAIN"/>
    <property type="match status" value="1"/>
</dbReference>
<accession>V8N590</accession>
<dbReference type="Pfam" id="PF07686">
    <property type="entry name" value="V-set"/>
    <property type="match status" value="4"/>
</dbReference>
<comment type="caution">
    <text evidence="3">The sequence shown here is derived from an EMBL/GenBank/DDBJ whole genome shotgun (WGS) entry which is preliminary data.</text>
</comment>
<evidence type="ECO:0000313" key="3">
    <source>
        <dbReference type="EMBL" id="ETE57036.1"/>
    </source>
</evidence>
<dbReference type="PROSITE" id="PS50835">
    <property type="entry name" value="IG_LIKE"/>
    <property type="match status" value="4"/>
</dbReference>
<feature type="domain" description="Ig-like" evidence="2">
    <location>
        <begin position="228"/>
        <end position="329"/>
    </location>
</feature>
<gene>
    <name evidence="3" type="ORF">L345_17252</name>
</gene>
<dbReference type="InterPro" id="IPR003599">
    <property type="entry name" value="Ig_sub"/>
</dbReference>
<feature type="non-terminal residue" evidence="3">
    <location>
        <position position="555"/>
    </location>
</feature>
<feature type="domain" description="Ig-like" evidence="2">
    <location>
        <begin position="331"/>
        <end position="416"/>
    </location>
</feature>
<keyword evidence="4" id="KW-1185">Reference proteome</keyword>
<feature type="compositionally biased region" description="Polar residues" evidence="1">
    <location>
        <begin position="123"/>
        <end position="132"/>
    </location>
</feature>
<name>V8N590_OPHHA</name>
<evidence type="ECO:0000256" key="1">
    <source>
        <dbReference type="SAM" id="MobiDB-lite"/>
    </source>
</evidence>
<feature type="domain" description="Ig-like" evidence="2">
    <location>
        <begin position="1"/>
        <end position="100"/>
    </location>
</feature>
<proteinExistence type="predicted"/>
<dbReference type="InterPro" id="IPR007110">
    <property type="entry name" value="Ig-like_dom"/>
</dbReference>
<dbReference type="OrthoDB" id="8908372at2759"/>
<dbReference type="InterPro" id="IPR050150">
    <property type="entry name" value="IgV_Light_Chain"/>
</dbReference>
<feature type="compositionally biased region" description="Basic and acidic residues" evidence="1">
    <location>
        <begin position="106"/>
        <end position="122"/>
    </location>
</feature>
<dbReference type="SMART" id="SM00409">
    <property type="entry name" value="IG"/>
    <property type="match status" value="4"/>
</dbReference>
<feature type="region of interest" description="Disordered" evidence="1">
    <location>
        <begin position="106"/>
        <end position="132"/>
    </location>
</feature>